<gene>
    <name evidence="7" type="primary">LOC105035739</name>
</gene>
<dbReference type="PANTHER" id="PTHR31719:SF235">
    <property type="entry name" value="NAC DOMAIN-CONTAINING PROTEIN"/>
    <property type="match status" value="1"/>
</dbReference>
<evidence type="ECO:0000256" key="4">
    <source>
        <dbReference type="ARBA" id="ARBA00023242"/>
    </source>
</evidence>
<dbReference type="InterPro" id="IPR003441">
    <property type="entry name" value="NAC-dom"/>
</dbReference>
<dbReference type="SUPFAM" id="SSF101941">
    <property type="entry name" value="NAC domain"/>
    <property type="match status" value="1"/>
</dbReference>
<evidence type="ECO:0000313" key="6">
    <source>
        <dbReference type="Proteomes" id="UP000504607"/>
    </source>
</evidence>
<reference evidence="7" key="1">
    <citation type="submission" date="2025-08" db="UniProtKB">
        <authorList>
            <consortium name="RefSeq"/>
        </authorList>
    </citation>
    <scope>IDENTIFICATION</scope>
</reference>
<keyword evidence="3" id="KW-0804">Transcription</keyword>
<dbReference type="Proteomes" id="UP000504607">
    <property type="component" value="Unplaced"/>
</dbReference>
<proteinExistence type="predicted"/>
<dbReference type="PANTHER" id="PTHR31719">
    <property type="entry name" value="NAC TRANSCRIPTION FACTOR 56"/>
    <property type="match status" value="1"/>
</dbReference>
<keyword evidence="4" id="KW-0539">Nucleus</keyword>
<evidence type="ECO:0000256" key="1">
    <source>
        <dbReference type="ARBA" id="ARBA00023015"/>
    </source>
</evidence>
<protein>
    <submittedName>
        <fullName evidence="7">Protein CUP-SHAPED COTYLEDON 1-like</fullName>
    </submittedName>
</protein>
<organism evidence="6 7">
    <name type="scientific">Elaeis guineensis var. tenera</name>
    <name type="common">Oil palm</name>
    <dbReference type="NCBI Taxonomy" id="51953"/>
    <lineage>
        <taxon>Eukaryota</taxon>
        <taxon>Viridiplantae</taxon>
        <taxon>Streptophyta</taxon>
        <taxon>Embryophyta</taxon>
        <taxon>Tracheophyta</taxon>
        <taxon>Spermatophyta</taxon>
        <taxon>Magnoliopsida</taxon>
        <taxon>Liliopsida</taxon>
        <taxon>Arecaceae</taxon>
        <taxon>Arecoideae</taxon>
        <taxon>Cocoseae</taxon>
        <taxon>Elaeidinae</taxon>
        <taxon>Elaeis</taxon>
    </lineage>
</organism>
<dbReference type="AlphaFoldDB" id="A0A6I9QI54"/>
<dbReference type="RefSeq" id="XP_010909714.1">
    <property type="nucleotide sequence ID" value="XM_010911412.1"/>
</dbReference>
<name>A0A6I9QI54_ELAGV</name>
<keyword evidence="6" id="KW-1185">Reference proteome</keyword>
<dbReference type="GO" id="GO:0006355">
    <property type="term" value="P:regulation of DNA-templated transcription"/>
    <property type="evidence" value="ECO:0007669"/>
    <property type="project" value="InterPro"/>
</dbReference>
<evidence type="ECO:0000259" key="5">
    <source>
        <dbReference type="PROSITE" id="PS51005"/>
    </source>
</evidence>
<dbReference type="Pfam" id="PF02365">
    <property type="entry name" value="NAM"/>
    <property type="match status" value="1"/>
</dbReference>
<dbReference type="InterPro" id="IPR036093">
    <property type="entry name" value="NAC_dom_sf"/>
</dbReference>
<dbReference type="InParanoid" id="A0A6I9QI54"/>
<accession>A0A6I9QI54</accession>
<keyword evidence="2" id="KW-0238">DNA-binding</keyword>
<dbReference type="Gene3D" id="2.170.150.80">
    <property type="entry name" value="NAC domain"/>
    <property type="match status" value="1"/>
</dbReference>
<feature type="domain" description="NAC" evidence="5">
    <location>
        <begin position="1"/>
        <end position="115"/>
    </location>
</feature>
<sequence length="343" mass="38650">MVKRAFRSFGRNYELSGEEKFYFFTSRTRKYPNGSRPACTAGGGYWKAKGSEKKIYNDDELVGVKKTLVYYRGKAKKNGVKTDWTMQEYISEITTCKSGDSMKLDDWVLCCIHKKRGAVDNPHKLQKISQAQSDMPTEQYINNNQSYQTFIDSNGSYGNVIMAQLLVAAPDMQITEFNGSMVPPLAVEPSVQITPSIQSTELKDMVASSAIASREAYAELMDNHGYMVQKPAISPTESMTNFNYMAPRFVAAPIEQMIDFNDMIQLSEIANFNTMRLPSPYAPMIEYNGIMSIRNNHSTEQGFQQNLSDATTSGRDHVDQFEMAYGERDSHRSNETTLLSASN</sequence>
<dbReference type="PROSITE" id="PS51005">
    <property type="entry name" value="NAC"/>
    <property type="match status" value="1"/>
</dbReference>
<evidence type="ECO:0000256" key="3">
    <source>
        <dbReference type="ARBA" id="ARBA00023163"/>
    </source>
</evidence>
<keyword evidence="1" id="KW-0805">Transcription regulation</keyword>
<evidence type="ECO:0000256" key="2">
    <source>
        <dbReference type="ARBA" id="ARBA00023125"/>
    </source>
</evidence>
<evidence type="ECO:0000313" key="7">
    <source>
        <dbReference type="RefSeq" id="XP_010909714.1"/>
    </source>
</evidence>
<dbReference type="GO" id="GO:0003677">
    <property type="term" value="F:DNA binding"/>
    <property type="evidence" value="ECO:0007669"/>
    <property type="project" value="UniProtKB-KW"/>
</dbReference>